<dbReference type="EC" id="3.5.1.28" evidence="2"/>
<dbReference type="EMBL" id="QVME01000004">
    <property type="protein sequence ID" value="RGE67691.1"/>
    <property type="molecule type" value="Genomic_DNA"/>
</dbReference>
<dbReference type="RefSeq" id="WP_055243889.1">
    <property type="nucleotide sequence ID" value="NZ_CABIWA010000001.1"/>
</dbReference>
<protein>
    <submittedName>
        <fullName evidence="2 3">N-acetylmuramoyl-L-alanine amidase</fullName>
        <ecNumber evidence="2">3.5.1.28</ecNumber>
    </submittedName>
</protein>
<accession>A0A174M196</accession>
<sequence length="915" mass="97041">MKHETKRTILRTLLASLAIVAATCAVLYASDLLTSPISSKTPPAGIPAAGEQLHALIVRTRGNADFPSAPGLSAKQQRAQLDEIAAFAGEYGYNAVFFEAVPSCDALYRSSILPSSAYWMGEQGAFAFFDPLDYLVNVCKESGIQVYAMIDPFAVSAEDLAESSPASKNPEWIAADGRFNPTELGVQQLAGSVAAELATRYDIAGIVLEGVEPAGFAAVDNYMAALSETATQVRSALRLKEGQRLGMLLPSSASPSAAALAESGALDFAVPDLAGLTEQELPSVLAVWQTSGVPYYPLYIASDDTAFTHLADAILYQERTSGSGLVVSSFSALHTDSRAAAYSLAASFAQTEQANMPDLTYSTEFAVTRPTETLTVGSDWESYFITGTSDPSLPVFYNGAEIARSPSGLWGVLVNVPYGTNTYTFTQGGVNKTATIVRNQPSASAAISAIVKSSVYPSNAEAVLPGQSLKLSCTAPGGGTVTASVGGLAATLEPVAQAADGVAVTYQATIDVSSLAQDGEVKNIGPVTYTLEYGGVNSEQQSAGDVYACGNGARPVAVMKTFIVPVNANAADDGEYATILKEDCVDYITENAGGYYHLSSGGYVLKGAVDILEGSQTAETNASSLSLEQTDKGEKLTIRGTARPAFDGAMDDDSVTIRLYNVTGFENLSTAALESKLCSSIESSTEQNTVTLTFHLNEGVRLLGWDVRFNDNDTVIYLKQRPTLDRASAKPLSGITVVLDPGHGGDDPGAAGVPGQNGPFENILNLADSYAIESRLTALGAKVHVLHNNENMTLNERVELAEQFDADMFISSHHNSLSETVDSNEVSGIEVYYYNDQSELLAEKIGWSLAEDTGRKLRFTEQSWYRVTMMTGCPAVLVESGYICNPTEYEEIADEYAMFKYGNAVADAVLQYFAA</sequence>
<evidence type="ECO:0000313" key="5">
    <source>
        <dbReference type="Proteomes" id="UP000260828"/>
    </source>
</evidence>
<feature type="domain" description="MurNAc-LAA" evidence="1">
    <location>
        <begin position="798"/>
        <end position="910"/>
    </location>
</feature>
<dbReference type="GO" id="GO:0030288">
    <property type="term" value="C:outer membrane-bounded periplasmic space"/>
    <property type="evidence" value="ECO:0007669"/>
    <property type="project" value="TreeGrafter"/>
</dbReference>
<dbReference type="EMBL" id="CZBE01000002">
    <property type="protein sequence ID" value="CUP30234.1"/>
    <property type="molecule type" value="Genomic_DNA"/>
</dbReference>
<gene>
    <name evidence="2" type="primary">lytC_1</name>
    <name evidence="3" type="ORF">DXC40_09365</name>
    <name evidence="2" type="ORF">ERS852551_00369</name>
</gene>
<dbReference type="PANTHER" id="PTHR30404">
    <property type="entry name" value="N-ACETYLMURAMOYL-L-ALANINE AMIDASE"/>
    <property type="match status" value="1"/>
</dbReference>
<dbReference type="GO" id="GO:0009253">
    <property type="term" value="P:peptidoglycan catabolic process"/>
    <property type="evidence" value="ECO:0007669"/>
    <property type="project" value="InterPro"/>
</dbReference>
<dbReference type="SUPFAM" id="SSF51445">
    <property type="entry name" value="(Trans)glycosidases"/>
    <property type="match status" value="1"/>
</dbReference>
<reference evidence="3 5" key="2">
    <citation type="submission" date="2018-08" db="EMBL/GenBank/DDBJ databases">
        <title>A genome reference for cultivated species of the human gut microbiota.</title>
        <authorList>
            <person name="Zou Y."/>
            <person name="Xue W."/>
            <person name="Luo G."/>
        </authorList>
    </citation>
    <scope>NUCLEOTIDE SEQUENCE [LARGE SCALE GENOMIC DNA]</scope>
    <source>
        <strain evidence="3 5">TF05-12AC</strain>
    </source>
</reference>
<organism evidence="2 4">
    <name type="scientific">Anaerotruncus colihominis</name>
    <dbReference type="NCBI Taxonomy" id="169435"/>
    <lineage>
        <taxon>Bacteria</taxon>
        <taxon>Bacillati</taxon>
        <taxon>Bacillota</taxon>
        <taxon>Clostridia</taxon>
        <taxon>Eubacteriales</taxon>
        <taxon>Oscillospiraceae</taxon>
        <taxon>Anaerotruncus</taxon>
    </lineage>
</organism>
<evidence type="ECO:0000259" key="1">
    <source>
        <dbReference type="SMART" id="SM00646"/>
    </source>
</evidence>
<dbReference type="Proteomes" id="UP000260828">
    <property type="component" value="Unassembled WGS sequence"/>
</dbReference>
<dbReference type="InterPro" id="IPR017853">
    <property type="entry name" value="GH"/>
</dbReference>
<dbReference type="GeneID" id="72464781"/>
<dbReference type="Proteomes" id="UP000095765">
    <property type="component" value="Unassembled WGS sequence"/>
</dbReference>
<dbReference type="CDD" id="cd02696">
    <property type="entry name" value="MurNAc-LAA"/>
    <property type="match status" value="1"/>
</dbReference>
<dbReference type="InterPro" id="IPR050695">
    <property type="entry name" value="N-acetylmuramoyl_amidase_3"/>
</dbReference>
<name>A0A174M196_9FIRM</name>
<dbReference type="Pfam" id="PF02638">
    <property type="entry name" value="GHL10"/>
    <property type="match status" value="1"/>
</dbReference>
<dbReference type="PANTHER" id="PTHR30404:SF7">
    <property type="entry name" value="CELL WALL AMIDASE LYTH-RELATED"/>
    <property type="match status" value="1"/>
</dbReference>
<dbReference type="SUPFAM" id="SSF53187">
    <property type="entry name" value="Zn-dependent exopeptidases"/>
    <property type="match status" value="1"/>
</dbReference>
<dbReference type="Pfam" id="PF01520">
    <property type="entry name" value="Amidase_3"/>
    <property type="match status" value="1"/>
</dbReference>
<proteinExistence type="predicted"/>
<dbReference type="AlphaFoldDB" id="A0A174M196"/>
<dbReference type="InterPro" id="IPR003790">
    <property type="entry name" value="GHL10"/>
</dbReference>
<reference evidence="2 4" key="1">
    <citation type="submission" date="2015-09" db="EMBL/GenBank/DDBJ databases">
        <authorList>
            <consortium name="Pathogen Informatics"/>
        </authorList>
    </citation>
    <scope>NUCLEOTIDE SEQUENCE [LARGE SCALE GENOMIC DNA]</scope>
    <source>
        <strain evidence="2 4">2789STDY5834939</strain>
    </source>
</reference>
<evidence type="ECO:0000313" key="2">
    <source>
        <dbReference type="EMBL" id="CUP30234.1"/>
    </source>
</evidence>
<dbReference type="Gene3D" id="3.20.20.80">
    <property type="entry name" value="Glycosidases"/>
    <property type="match status" value="1"/>
</dbReference>
<dbReference type="InterPro" id="IPR002508">
    <property type="entry name" value="MurNAc-LAA_cat"/>
</dbReference>
<dbReference type="GO" id="GO:0008745">
    <property type="term" value="F:N-acetylmuramoyl-L-alanine amidase activity"/>
    <property type="evidence" value="ECO:0007669"/>
    <property type="project" value="UniProtKB-EC"/>
</dbReference>
<evidence type="ECO:0000313" key="4">
    <source>
        <dbReference type="Proteomes" id="UP000095765"/>
    </source>
</evidence>
<dbReference type="SMART" id="SM00646">
    <property type="entry name" value="Ami_3"/>
    <property type="match status" value="1"/>
</dbReference>
<evidence type="ECO:0000313" key="3">
    <source>
        <dbReference type="EMBL" id="RGE67691.1"/>
    </source>
</evidence>
<dbReference type="Gene3D" id="3.40.630.40">
    <property type="entry name" value="Zn-dependent exopeptidases"/>
    <property type="match status" value="1"/>
</dbReference>
<keyword evidence="2" id="KW-0378">Hydrolase</keyword>